<reference evidence="1 2" key="1">
    <citation type="submission" date="2024-06" db="EMBL/GenBank/DDBJ databases">
        <authorList>
            <person name="Kaempfer P."/>
            <person name="Viver T."/>
        </authorList>
    </citation>
    <scope>NUCLEOTIDE SEQUENCE [LARGE SCALE GENOMIC DNA]</scope>
    <source>
        <strain evidence="1 2">ST-75</strain>
    </source>
</reference>
<comment type="caution">
    <text evidence="1">The sequence shown here is derived from an EMBL/GenBank/DDBJ whole genome shotgun (WGS) entry which is preliminary data.</text>
</comment>
<dbReference type="InterPro" id="IPR037883">
    <property type="entry name" value="Knr4/Smi1-like_sf"/>
</dbReference>
<accession>A0ABW8YB12</accession>
<protein>
    <submittedName>
        <fullName evidence="1">SMI1/KNR4 family protein</fullName>
    </submittedName>
</protein>
<keyword evidence="2" id="KW-1185">Reference proteome</keyword>
<dbReference type="SUPFAM" id="SSF160631">
    <property type="entry name" value="SMI1/KNR4-like"/>
    <property type="match status" value="1"/>
</dbReference>
<gene>
    <name evidence="1" type="ORF">ABS768_03220</name>
</gene>
<dbReference type="EMBL" id="JBELQB010000002">
    <property type="protein sequence ID" value="MFL9836491.1"/>
    <property type="molecule type" value="Genomic_DNA"/>
</dbReference>
<organism evidence="1 2">
    <name type="scientific">Flavobacterium rhizophilum</name>
    <dbReference type="NCBI Taxonomy" id="3163296"/>
    <lineage>
        <taxon>Bacteria</taxon>
        <taxon>Pseudomonadati</taxon>
        <taxon>Bacteroidota</taxon>
        <taxon>Flavobacteriia</taxon>
        <taxon>Flavobacteriales</taxon>
        <taxon>Flavobacteriaceae</taxon>
        <taxon>Flavobacterium</taxon>
    </lineage>
</organism>
<dbReference type="RefSeq" id="WP_408073547.1">
    <property type="nucleotide sequence ID" value="NZ_JBELQB010000002.1"/>
</dbReference>
<evidence type="ECO:0000313" key="2">
    <source>
        <dbReference type="Proteomes" id="UP001629059"/>
    </source>
</evidence>
<sequence>MKIEYLKELELNPCDYIYSHFVNEPISLTEIENLERLYNNGKPFPKALKELLFLAGTYCYILDYGIFNSQQEMQDFVRELLDEDNLSIERPFFVIDVYNAGDQFLYVYLDEGNNPAVYEGFHYFEINFNGYSHLTSSSLQKFIESQIGAVKQGGNAF</sequence>
<proteinExistence type="predicted"/>
<evidence type="ECO:0000313" key="1">
    <source>
        <dbReference type="EMBL" id="MFL9836491.1"/>
    </source>
</evidence>
<name>A0ABW8YB12_9FLAO</name>
<dbReference type="Proteomes" id="UP001629059">
    <property type="component" value="Unassembled WGS sequence"/>
</dbReference>